<dbReference type="PROSITE" id="PS51781">
    <property type="entry name" value="SH3B"/>
    <property type="match status" value="2"/>
</dbReference>
<feature type="signal peptide" evidence="5">
    <location>
        <begin position="1"/>
        <end position="27"/>
    </location>
</feature>
<dbReference type="InterPro" id="IPR052354">
    <property type="entry name" value="Cell_Wall_Dynamics_Protein"/>
</dbReference>
<dbReference type="PANTHER" id="PTHR34408">
    <property type="entry name" value="FAMILY PROTEIN, PUTATIVE-RELATED"/>
    <property type="match status" value="1"/>
</dbReference>
<evidence type="ECO:0000313" key="9">
    <source>
        <dbReference type="Proteomes" id="UP000070539"/>
    </source>
</evidence>
<dbReference type="Gene3D" id="2.30.30.40">
    <property type="entry name" value="SH3 Domains"/>
    <property type="match status" value="3"/>
</dbReference>
<evidence type="ECO:0000256" key="4">
    <source>
        <dbReference type="ARBA" id="ARBA00022807"/>
    </source>
</evidence>
<dbReference type="STRING" id="36847.CLNEO_15660"/>
<name>A0A136WF14_9FIRM</name>
<accession>A0A136WF14</accession>
<evidence type="ECO:0000259" key="7">
    <source>
        <dbReference type="PROSITE" id="PS51935"/>
    </source>
</evidence>
<dbReference type="AlphaFoldDB" id="A0A136WF14"/>
<dbReference type="EMBL" id="LRVM01000004">
    <property type="protein sequence ID" value="KXL53023.1"/>
    <property type="molecule type" value="Genomic_DNA"/>
</dbReference>
<dbReference type="InterPro" id="IPR000064">
    <property type="entry name" value="NLP_P60_dom"/>
</dbReference>
<dbReference type="GO" id="GO:0006508">
    <property type="term" value="P:proteolysis"/>
    <property type="evidence" value="ECO:0007669"/>
    <property type="project" value="UniProtKB-KW"/>
</dbReference>
<dbReference type="SUPFAM" id="SSF54001">
    <property type="entry name" value="Cysteine proteinases"/>
    <property type="match status" value="1"/>
</dbReference>
<reference evidence="8 9" key="1">
    <citation type="submission" date="2016-01" db="EMBL/GenBank/DDBJ databases">
        <title>Genome sequence of Clostridium neopropionicum X4, DSM-3847.</title>
        <authorList>
            <person name="Poehlein A."/>
            <person name="Beck M.H."/>
            <person name="Bengelsdorf F.R."/>
            <person name="Daniel R."/>
            <person name="Duerre P."/>
        </authorList>
    </citation>
    <scope>NUCLEOTIDE SEQUENCE [LARGE SCALE GENOMIC DNA]</scope>
    <source>
        <strain evidence="8 9">DSM-3847</strain>
    </source>
</reference>
<dbReference type="Pfam" id="PF08239">
    <property type="entry name" value="SH3_3"/>
    <property type="match status" value="3"/>
</dbReference>
<dbReference type="Pfam" id="PF00877">
    <property type="entry name" value="NLPC_P60"/>
    <property type="match status" value="1"/>
</dbReference>
<dbReference type="GO" id="GO:0008234">
    <property type="term" value="F:cysteine-type peptidase activity"/>
    <property type="evidence" value="ECO:0007669"/>
    <property type="project" value="UniProtKB-KW"/>
</dbReference>
<dbReference type="InterPro" id="IPR038765">
    <property type="entry name" value="Papain-like_cys_pep_sf"/>
</dbReference>
<feature type="domain" description="SH3b" evidence="6">
    <location>
        <begin position="170"/>
        <end position="234"/>
    </location>
</feature>
<evidence type="ECO:0000256" key="2">
    <source>
        <dbReference type="ARBA" id="ARBA00022670"/>
    </source>
</evidence>
<comment type="caution">
    <text evidence="8">The sequence shown here is derived from an EMBL/GenBank/DDBJ whole genome shotgun (WGS) entry which is preliminary data.</text>
</comment>
<keyword evidence="2" id="KW-0645">Protease</keyword>
<dbReference type="Gene3D" id="3.90.1720.10">
    <property type="entry name" value="endopeptidase domain like (from Nostoc punctiforme)"/>
    <property type="match status" value="1"/>
</dbReference>
<keyword evidence="4" id="KW-0788">Thiol protease</keyword>
<dbReference type="SMART" id="SM00287">
    <property type="entry name" value="SH3b"/>
    <property type="match status" value="3"/>
</dbReference>
<protein>
    <submittedName>
        <fullName evidence="8">Murein DD-endopeptidase MepH</fullName>
        <ecNumber evidence="8">3.4.-.-</ecNumber>
    </submittedName>
</protein>
<sequence length="370" mass="39479">MLIISKALKQVCVATSIVLTCSSITFAADMGQATGSAVNIRKEASGDADVVGKIDKGSEYKVLGKSGDWYQISYESEKAFVAADYFEITKTDATATGNDINVRKAPDGNSDILGRLTEGQDVVVTGQSGDWYRISYDGQSGYVCKDFISGELLTAAASVAVENAGQDIEETYGVVTSATGLKLRKEASMISVVLAVLPYGAEVNIDRVGQEWVRIITDDGVKGYVSAEFLSIRKGERTTRSYAFSKGAEVVAYAKQFVGTPYVWGGTSLSKGVDCSGFVYSVMKNFGISLNRSSYSMVSNGVAVSKSELQAGDLVFFNSGGNSRICHVGIYMGDGNYIHSTDGAGYGVTITALNSDYSARTYVTARRVIR</sequence>
<feature type="domain" description="NlpC/P60" evidence="7">
    <location>
        <begin position="244"/>
        <end position="369"/>
    </location>
</feature>
<organism evidence="8 9">
    <name type="scientific">Anaerotignum neopropionicum</name>
    <dbReference type="NCBI Taxonomy" id="36847"/>
    <lineage>
        <taxon>Bacteria</taxon>
        <taxon>Bacillati</taxon>
        <taxon>Bacillota</taxon>
        <taxon>Clostridia</taxon>
        <taxon>Lachnospirales</taxon>
        <taxon>Anaerotignaceae</taxon>
        <taxon>Anaerotignum</taxon>
    </lineage>
</organism>
<proteinExistence type="inferred from homology"/>
<evidence type="ECO:0000259" key="6">
    <source>
        <dbReference type="PROSITE" id="PS51781"/>
    </source>
</evidence>
<evidence type="ECO:0000256" key="3">
    <source>
        <dbReference type="ARBA" id="ARBA00022801"/>
    </source>
</evidence>
<dbReference type="Proteomes" id="UP000070539">
    <property type="component" value="Unassembled WGS sequence"/>
</dbReference>
<dbReference type="InterPro" id="IPR003646">
    <property type="entry name" value="SH3-like_bac-type"/>
</dbReference>
<evidence type="ECO:0000256" key="1">
    <source>
        <dbReference type="ARBA" id="ARBA00007074"/>
    </source>
</evidence>
<dbReference type="EC" id="3.4.-.-" evidence="8"/>
<evidence type="ECO:0000313" key="8">
    <source>
        <dbReference type="EMBL" id="KXL53023.1"/>
    </source>
</evidence>
<dbReference type="PROSITE" id="PS51935">
    <property type="entry name" value="NLPC_P60"/>
    <property type="match status" value="1"/>
</dbReference>
<keyword evidence="5" id="KW-0732">Signal</keyword>
<feature type="chain" id="PRO_5007479381" evidence="5">
    <location>
        <begin position="28"/>
        <end position="370"/>
    </location>
</feature>
<keyword evidence="3 8" id="KW-0378">Hydrolase</keyword>
<feature type="domain" description="SH3b" evidence="6">
    <location>
        <begin position="28"/>
        <end position="90"/>
    </location>
</feature>
<dbReference type="PANTHER" id="PTHR34408:SF1">
    <property type="entry name" value="GLYCOSYL HYDROLASE FAMILY 19 DOMAIN-CONTAINING PROTEIN HI_1415"/>
    <property type="match status" value="1"/>
</dbReference>
<gene>
    <name evidence="8" type="primary">mepH</name>
    <name evidence="8" type="ORF">CLNEO_15660</name>
</gene>
<evidence type="ECO:0000256" key="5">
    <source>
        <dbReference type="SAM" id="SignalP"/>
    </source>
</evidence>
<keyword evidence="9" id="KW-1185">Reference proteome</keyword>
<comment type="similarity">
    <text evidence="1">Belongs to the peptidase C40 family.</text>
</comment>